<dbReference type="Proteomes" id="UP000298159">
    <property type="component" value="Unassembled WGS sequence"/>
</dbReference>
<sequence>MTDSTPEDGEPTSFAEKTKNLFRKHRGKFLAVGGAVGSVALIAVVVIARNAVEPSVPEATEDQEQTSATEPTGEPRQSPAPHLRKLAEGQNASEEKKAQYKAETGADLAPGTTWVHPPEDEEPGEAAA</sequence>
<feature type="compositionally biased region" description="Acidic residues" evidence="1">
    <location>
        <begin position="119"/>
        <end position="128"/>
    </location>
</feature>
<dbReference type="GeneID" id="95446360"/>
<dbReference type="EMBL" id="SRRT01000001">
    <property type="protein sequence ID" value="TGN81305.1"/>
    <property type="molecule type" value="Genomic_DNA"/>
</dbReference>
<feature type="transmembrane region" description="Helical" evidence="2">
    <location>
        <begin position="29"/>
        <end position="48"/>
    </location>
</feature>
<evidence type="ECO:0000313" key="3">
    <source>
        <dbReference type="EMBL" id="TGN81305.1"/>
    </source>
</evidence>
<keyword evidence="4" id="KW-1185">Reference proteome</keyword>
<feature type="region of interest" description="Disordered" evidence="1">
    <location>
        <begin position="54"/>
        <end position="128"/>
    </location>
</feature>
<keyword evidence="2" id="KW-0472">Membrane</keyword>
<comment type="caution">
    <text evidence="3">The sequence shown here is derived from an EMBL/GenBank/DDBJ whole genome shotgun (WGS) entry which is preliminary data.</text>
</comment>
<accession>A0A4Z1DG58</accession>
<evidence type="ECO:0000313" key="4">
    <source>
        <dbReference type="Proteomes" id="UP000298159"/>
    </source>
</evidence>
<evidence type="ECO:0000256" key="2">
    <source>
        <dbReference type="SAM" id="Phobius"/>
    </source>
</evidence>
<reference evidence="3 4" key="1">
    <citation type="submission" date="2019-04" db="EMBL/GenBank/DDBJ databases">
        <title>Streptomyces sp. nov. Bv016 isolated from bark of Buahinia variegata.</title>
        <authorList>
            <person name="Kanchanasin P."/>
            <person name="Tanasupawat S."/>
            <person name="Yuki M."/>
            <person name="Kudo T."/>
        </authorList>
    </citation>
    <scope>NUCLEOTIDE SEQUENCE [LARGE SCALE GENOMIC DNA]</scope>
    <source>
        <strain evidence="3 4">Bv016</strain>
    </source>
</reference>
<protein>
    <submittedName>
        <fullName evidence="3">Uncharacterized protein</fullName>
    </submittedName>
</protein>
<name>A0A4Z1DG58_9ACTN</name>
<dbReference type="AlphaFoldDB" id="A0A4Z1DG58"/>
<gene>
    <name evidence="3" type="ORF">E5083_01930</name>
</gene>
<dbReference type="RefSeq" id="WP_135783834.1">
    <property type="nucleotide sequence ID" value="NZ_SRRT01000001.1"/>
</dbReference>
<evidence type="ECO:0000256" key="1">
    <source>
        <dbReference type="SAM" id="MobiDB-lite"/>
    </source>
</evidence>
<proteinExistence type="predicted"/>
<keyword evidence="2" id="KW-1133">Transmembrane helix</keyword>
<keyword evidence="2" id="KW-0812">Transmembrane</keyword>
<organism evidence="3 4">
    <name type="scientific">Streptomyces bauhiniae</name>
    <dbReference type="NCBI Taxonomy" id="2340725"/>
    <lineage>
        <taxon>Bacteria</taxon>
        <taxon>Bacillati</taxon>
        <taxon>Actinomycetota</taxon>
        <taxon>Actinomycetes</taxon>
        <taxon>Kitasatosporales</taxon>
        <taxon>Streptomycetaceae</taxon>
        <taxon>Streptomyces</taxon>
    </lineage>
</organism>